<keyword evidence="6" id="KW-0274">FAD</keyword>
<dbReference type="SMART" id="SM01131">
    <property type="entry name" value="DHHA2"/>
    <property type="match status" value="1"/>
</dbReference>
<name>A0A8H6AS79_9HELO</name>
<dbReference type="GO" id="GO:0016462">
    <property type="term" value="F:pyrophosphatase activity"/>
    <property type="evidence" value="ECO:0007669"/>
    <property type="project" value="InterPro"/>
</dbReference>
<dbReference type="Pfam" id="PF05199">
    <property type="entry name" value="GMC_oxred_C"/>
    <property type="match status" value="1"/>
</dbReference>
<dbReference type="EMBL" id="JABFCT010000010">
    <property type="protein sequence ID" value="KAF5872682.1"/>
    <property type="molecule type" value="Genomic_DNA"/>
</dbReference>
<evidence type="ECO:0000256" key="4">
    <source>
        <dbReference type="ARBA" id="ARBA00022801"/>
    </source>
</evidence>
<evidence type="ECO:0000256" key="6">
    <source>
        <dbReference type="RuleBase" id="RU003968"/>
    </source>
</evidence>
<dbReference type="GO" id="GO:0005737">
    <property type="term" value="C:cytoplasm"/>
    <property type="evidence" value="ECO:0007669"/>
    <property type="project" value="InterPro"/>
</dbReference>
<dbReference type="InterPro" id="IPR036188">
    <property type="entry name" value="FAD/NAD-bd_sf"/>
</dbReference>
<dbReference type="Proteomes" id="UP000531561">
    <property type="component" value="Unassembled WGS sequence"/>
</dbReference>
<dbReference type="InterPro" id="IPR038222">
    <property type="entry name" value="DHHA2_dom_sf"/>
</dbReference>
<accession>A0A8H6AS79</accession>
<keyword evidence="3" id="KW-0479">Metal-binding</keyword>
<dbReference type="OrthoDB" id="374045at2759"/>
<dbReference type="Gene3D" id="3.50.50.60">
    <property type="entry name" value="FAD/NAD(P)-binding domain"/>
    <property type="match status" value="1"/>
</dbReference>
<evidence type="ECO:0000313" key="9">
    <source>
        <dbReference type="Proteomes" id="UP000531561"/>
    </source>
</evidence>
<dbReference type="SUPFAM" id="SSF64182">
    <property type="entry name" value="DHH phosphoesterases"/>
    <property type="match status" value="1"/>
</dbReference>
<dbReference type="GeneID" id="59260110"/>
<dbReference type="RefSeq" id="XP_037191628.1">
    <property type="nucleotide sequence ID" value="XM_037336418.1"/>
</dbReference>
<dbReference type="GO" id="GO:0050660">
    <property type="term" value="F:flavin adenine dinucleotide binding"/>
    <property type="evidence" value="ECO:0007669"/>
    <property type="project" value="InterPro"/>
</dbReference>
<evidence type="ECO:0000256" key="2">
    <source>
        <dbReference type="ARBA" id="ARBA00010790"/>
    </source>
</evidence>
<dbReference type="GO" id="GO:0016614">
    <property type="term" value="F:oxidoreductase activity, acting on CH-OH group of donors"/>
    <property type="evidence" value="ECO:0007669"/>
    <property type="project" value="InterPro"/>
</dbReference>
<comment type="caution">
    <text evidence="8">The sequence shown here is derived from an EMBL/GenBank/DDBJ whole genome shotgun (WGS) entry which is preliminary data.</text>
</comment>
<organism evidence="8 9">
    <name type="scientific">Botrytis fragariae</name>
    <dbReference type="NCBI Taxonomy" id="1964551"/>
    <lineage>
        <taxon>Eukaryota</taxon>
        <taxon>Fungi</taxon>
        <taxon>Dikarya</taxon>
        <taxon>Ascomycota</taxon>
        <taxon>Pezizomycotina</taxon>
        <taxon>Leotiomycetes</taxon>
        <taxon>Helotiales</taxon>
        <taxon>Sclerotiniaceae</taxon>
        <taxon>Botrytis</taxon>
    </lineage>
</organism>
<keyword evidence="6" id="KW-0285">Flavoprotein</keyword>
<keyword evidence="5" id="KW-0464">Manganese</keyword>
<protein>
    <submittedName>
        <fullName evidence="8">Putative exopolyphosphatase protein</fullName>
    </submittedName>
</protein>
<dbReference type="Pfam" id="PF00732">
    <property type="entry name" value="GMC_oxred_N"/>
    <property type="match status" value="1"/>
</dbReference>
<dbReference type="InterPro" id="IPR001667">
    <property type="entry name" value="DDH_dom"/>
</dbReference>
<dbReference type="GO" id="GO:0046872">
    <property type="term" value="F:metal ion binding"/>
    <property type="evidence" value="ECO:0007669"/>
    <property type="project" value="UniProtKB-KW"/>
</dbReference>
<gene>
    <name evidence="8" type="ORF">Bfra_006045</name>
</gene>
<dbReference type="InterPro" id="IPR007867">
    <property type="entry name" value="GMC_OxRtase_C"/>
</dbReference>
<comment type="similarity">
    <text evidence="2 6">Belongs to the GMC oxidoreductase family.</text>
</comment>
<feature type="domain" description="Glucose-methanol-choline oxidoreductase N-terminal" evidence="7">
    <location>
        <begin position="90"/>
        <end position="113"/>
    </location>
</feature>
<dbReference type="Gene3D" id="3.90.1640.10">
    <property type="entry name" value="inorganic pyrophosphatase (n-terminal core)"/>
    <property type="match status" value="1"/>
</dbReference>
<evidence type="ECO:0000259" key="7">
    <source>
        <dbReference type="PROSITE" id="PS00623"/>
    </source>
</evidence>
<dbReference type="InterPro" id="IPR000172">
    <property type="entry name" value="GMC_OxRdtase_N"/>
</dbReference>
<dbReference type="InterPro" id="IPR038763">
    <property type="entry name" value="DHH_sf"/>
</dbReference>
<evidence type="ECO:0000256" key="5">
    <source>
        <dbReference type="ARBA" id="ARBA00023211"/>
    </source>
</evidence>
<dbReference type="Gene3D" id="3.10.310.20">
    <property type="entry name" value="DHHA2 domain"/>
    <property type="match status" value="1"/>
</dbReference>
<dbReference type="InterPro" id="IPR012132">
    <property type="entry name" value="GMC_OxRdtase"/>
</dbReference>
<dbReference type="SUPFAM" id="SSF54373">
    <property type="entry name" value="FAD-linked reductases, C-terminal domain"/>
    <property type="match status" value="1"/>
</dbReference>
<keyword evidence="4" id="KW-0378">Hydrolase</keyword>
<dbReference type="InterPro" id="IPR004097">
    <property type="entry name" value="DHHA2"/>
</dbReference>
<sequence length="972" mass="107127">MIPPCYRPSGTDFRHSQLVSDTSGLVLATRLSENPKIQVLVLEAGGNHLENPEINIPALWPSLLGTELDWAFKTVPQSELENRTIGLPGGRLLGGSSAINAQAFIAASKVGLDAWKELGNEGWDWDSMKPYYKKCHTVEIPSDKLRKELGLNHLTSSSNPGKAWADTFNALKYEMSENAFSGSSIDGFVKNSTINGVKKERSYSANAYFKPAQDRSNLHLITDALVEKIILDKEYGEAVAKGVKVSIKGVEHIFQAGKEVIVAAGALNSPKILELLGIGDVELLRSLGIDVHVENSKTLDPLSRQEPKAIAAAISAYQTDRNGPFAGAAISSFAYMPVPDFQTPKSKAELEHTLLTFKPEKESVTTECARSVLSSADKSSAYYFTGNFLTIACELGYPLSRGSVHIQSSSVSESPIIDPKYFSNPIDLDIHARFIRYIHNIAATEPMASVLKPGGHISPRFAAFGTELEAAKDCVRKTMISAWHPCGTCAMLPLEDGGVLNQKLVVYGTKNIRVVDANLMASCLPSESENIFAPNNINTRSQPVVYSSLWGEEKNMSLPRVSLSSFLSSAKTALNGALKSGGKVNFVVGNESADLDSLCSAILLAYLRTYSPLNHNKSLYIPLSNLPRADLGLRPELHPILKKARVKVGELISLDDLREHGIKSSQLTKLKPDDTRWILVDHNALQGELGRSYGGRVRGCIDHHDEEGKVPAKEICEEEGEMRIVEKSGSCASLVVAWARDGWAEMRREDGVGGEKDISQWDGELAYLTLGPILIDTNNLQSADKTCESDRAAVQFLEDLIAKDPNTSQSPWNRDEYFSTITAAKEDIGDMELRDILRKDYKEWQEGGLSLGISAVVQDFDFLLAKAGSKDKLLEVLGEWAKERTLDICAVMTTSNKEGVFRRELLVWGLGNRGVECLRKFKGEGERRFGLKIWGQGILNVDEEREIRHCWWQERIEHSRKQVAPLLRQSML</sequence>
<dbReference type="Pfam" id="PF02833">
    <property type="entry name" value="DHHA2"/>
    <property type="match status" value="1"/>
</dbReference>
<dbReference type="Gene3D" id="3.30.560.10">
    <property type="entry name" value="Glucose Oxidase, domain 3"/>
    <property type="match status" value="1"/>
</dbReference>
<dbReference type="PROSITE" id="PS00623">
    <property type="entry name" value="GMC_OXRED_1"/>
    <property type="match status" value="1"/>
</dbReference>
<keyword evidence="9" id="KW-1185">Reference proteome</keyword>
<dbReference type="AlphaFoldDB" id="A0A8H6AS79"/>
<proteinExistence type="inferred from homology"/>
<evidence type="ECO:0000256" key="3">
    <source>
        <dbReference type="ARBA" id="ARBA00022723"/>
    </source>
</evidence>
<evidence type="ECO:0000256" key="1">
    <source>
        <dbReference type="ARBA" id="ARBA00001936"/>
    </source>
</evidence>
<dbReference type="Pfam" id="PF01368">
    <property type="entry name" value="DHH"/>
    <property type="match status" value="1"/>
</dbReference>
<reference evidence="8 9" key="1">
    <citation type="journal article" date="2020" name="Phytopathology">
        <title>A high-quality genome resource of Botrytis fragariae, a new and rapidly spreading fungal pathogen causing strawberry gray mold in the U.S.A.</title>
        <authorList>
            <person name="Wu Y."/>
            <person name="Saski C.A."/>
            <person name="Schnabel G."/>
            <person name="Xiao S."/>
            <person name="Hu M."/>
        </authorList>
    </citation>
    <scope>NUCLEOTIDE SEQUENCE [LARGE SCALE GENOMIC DNA]</scope>
    <source>
        <strain evidence="8 9">BVB16</strain>
    </source>
</reference>
<dbReference type="SUPFAM" id="SSF51905">
    <property type="entry name" value="FAD/NAD(P)-binding domain"/>
    <property type="match status" value="1"/>
</dbReference>
<comment type="cofactor">
    <cofactor evidence="1">
        <name>Mn(2+)</name>
        <dbReference type="ChEBI" id="CHEBI:29035"/>
    </cofactor>
</comment>
<dbReference type="PANTHER" id="PTHR11552">
    <property type="entry name" value="GLUCOSE-METHANOL-CHOLINE GMC OXIDOREDUCTASE"/>
    <property type="match status" value="1"/>
</dbReference>
<evidence type="ECO:0000313" key="8">
    <source>
        <dbReference type="EMBL" id="KAF5872682.1"/>
    </source>
</evidence>
<dbReference type="PANTHER" id="PTHR11552:SF210">
    <property type="entry name" value="GLUCOSE-METHANOL-CHOLINE OXIDOREDUCTASE N-TERMINAL DOMAIN-CONTAINING PROTEIN-RELATED"/>
    <property type="match status" value="1"/>
</dbReference>